<dbReference type="SUPFAM" id="SSF54506">
    <property type="entry name" value="Diaminopimelate epimerase-like"/>
    <property type="match status" value="1"/>
</dbReference>
<dbReference type="InterPro" id="IPR003719">
    <property type="entry name" value="Phenazine_PhzF-like"/>
</dbReference>
<dbReference type="RefSeq" id="WP_003357730.1">
    <property type="nucleotide sequence ID" value="NZ_AP014696.1"/>
</dbReference>
<evidence type="ECO:0000313" key="12">
    <source>
        <dbReference type="Proteomes" id="UP000663464"/>
    </source>
</evidence>
<dbReference type="EMBL" id="SWOY01000002">
    <property type="protein sequence ID" value="NFG17021.1"/>
    <property type="molecule type" value="Genomic_DNA"/>
</dbReference>
<reference evidence="7" key="4">
    <citation type="submission" date="2021-02" db="EMBL/GenBank/DDBJ databases">
        <authorList>
            <person name="Dover N."/>
            <person name="Barash J.R."/>
            <person name="Bell J.M."/>
            <person name="Sylvester M.D."/>
            <person name="Arnon S."/>
        </authorList>
    </citation>
    <scope>NUCLEOTIDE SEQUENCE</scope>
    <source>
        <strain evidence="7">IBCA10-7060</strain>
    </source>
</reference>
<sequence length="184" mass="20998">MNIYQVNTFTNKVFLGNSIGVCLLNEPVEKDYMENVALELNLSETIFLCKDTDGYKTNIFSPKGELCLCVKSILAASHILWQEGLIDEKEHIKFYCREDVLETKLNTDFIEIKIPLTLEKKLCLLHNFSKALEIEEDLTIDYLESLKEQKTYIKGNSKFKIRLEGENIILSGSAITVIVGDLII</sequence>
<dbReference type="EMBL" id="SGKC01000004">
    <property type="protein sequence ID" value="NEZ90964.1"/>
    <property type="molecule type" value="Genomic_DNA"/>
</dbReference>
<dbReference type="PANTHER" id="PTHR13774:SF17">
    <property type="entry name" value="PHENAZINE BIOSYNTHESIS-LIKE DOMAIN-CONTAINING PROTEIN"/>
    <property type="match status" value="1"/>
</dbReference>
<evidence type="ECO:0000313" key="11">
    <source>
        <dbReference type="Proteomes" id="UP000482543"/>
    </source>
</evidence>
<dbReference type="Pfam" id="PF02567">
    <property type="entry name" value="PhzC-PhzF"/>
    <property type="match status" value="1"/>
</dbReference>
<dbReference type="Gene3D" id="3.10.310.10">
    <property type="entry name" value="Diaminopimelate Epimerase, Chain A, domain 1"/>
    <property type="match status" value="1"/>
</dbReference>
<dbReference type="GeneID" id="5187404"/>
<evidence type="ECO:0000256" key="2">
    <source>
        <dbReference type="ARBA" id="ARBA00023235"/>
    </source>
</evidence>
<proteinExistence type="inferred from homology"/>
<accession>A0A0A8JXZ2</accession>
<dbReference type="GO" id="GO:0016853">
    <property type="term" value="F:isomerase activity"/>
    <property type="evidence" value="ECO:0007669"/>
    <property type="project" value="UniProtKB-KW"/>
</dbReference>
<dbReference type="SMR" id="A0A0A8JXZ2"/>
<organism evidence="3 9">
    <name type="scientific">Clostridium botulinum</name>
    <dbReference type="NCBI Taxonomy" id="1491"/>
    <lineage>
        <taxon>Bacteria</taxon>
        <taxon>Bacillati</taxon>
        <taxon>Bacillota</taxon>
        <taxon>Clostridia</taxon>
        <taxon>Eubacteriales</taxon>
        <taxon>Clostridiaceae</taxon>
        <taxon>Clostridium</taxon>
    </lineage>
</organism>
<dbReference type="PANTHER" id="PTHR13774">
    <property type="entry name" value="PHENAZINE BIOSYNTHESIS PROTEIN"/>
    <property type="match status" value="1"/>
</dbReference>
<reference evidence="8 10" key="3">
    <citation type="submission" date="2019-04" db="EMBL/GenBank/DDBJ databases">
        <title>Genome sequencing of Clostridium botulinum Groups I-IV and Clostridium butyricum.</title>
        <authorList>
            <person name="Brunt J."/>
            <person name="Van Vliet A.H.M."/>
            <person name="Stringer S.C."/>
            <person name="Carter A.T."/>
            <person name="Peck M.W."/>
        </authorList>
    </citation>
    <scope>NUCLEOTIDE SEQUENCE [LARGE SCALE GENOMIC DNA]</scope>
    <source>
        <strain evidence="6 11">IFR 15/034</strain>
        <strain evidence="5 10">IFR 18/037</strain>
        <strain evidence="4 8">IFR 18/054</strain>
    </source>
</reference>
<comment type="similarity">
    <text evidence="1">Belongs to the PhzF family.</text>
</comment>
<evidence type="ECO:0000313" key="5">
    <source>
        <dbReference type="EMBL" id="NFG17021.1"/>
    </source>
</evidence>
<name>A0A0A8JXZ2_CLOBO</name>
<keyword evidence="2" id="KW-0413">Isomerase</keyword>
<reference evidence="7 12" key="1">
    <citation type="journal article" date="2014" name="J. Infect. Dis.">
        <title>Molecular characterization of a novel botulinum neurotoxin type H gene.</title>
        <authorList>
            <person name="Dover N."/>
            <person name="Barash J.R."/>
            <person name="Hill K.K."/>
            <person name="Xie G."/>
            <person name="Arnon S.S."/>
        </authorList>
    </citation>
    <scope>NUCLEOTIDE SEQUENCE [LARGE SCALE GENOMIC DNA]</scope>
    <source>
        <strain evidence="7 12">IBCA10-7060</strain>
    </source>
</reference>
<evidence type="ECO:0000313" key="3">
    <source>
        <dbReference type="EMBL" id="NEZ90964.1"/>
    </source>
</evidence>
<evidence type="ECO:0000313" key="10">
    <source>
        <dbReference type="Proteomes" id="UP000478995"/>
    </source>
</evidence>
<dbReference type="Proteomes" id="UP000482543">
    <property type="component" value="Unassembled WGS sequence"/>
</dbReference>
<dbReference type="EMBL" id="CP069280">
    <property type="protein sequence ID" value="QRI52959.1"/>
    <property type="molecule type" value="Genomic_DNA"/>
</dbReference>
<dbReference type="Proteomes" id="UP000472521">
    <property type="component" value="Unassembled WGS sequence"/>
</dbReference>
<protein>
    <submittedName>
        <fullName evidence="3">PhzF family phenazine biosynthesis protein</fullName>
    </submittedName>
</protein>
<dbReference type="OMA" id="FSPRCEI"/>
<gene>
    <name evidence="3" type="ORF">EXM69_03140</name>
    <name evidence="5" type="ORF">FC794_09480</name>
    <name evidence="6" type="ORF">FC964_06940</name>
    <name evidence="4" type="ORF">FCV25_13045</name>
    <name evidence="7" type="ORF">JQS73_16240</name>
</gene>
<dbReference type="EMBL" id="SWND01000007">
    <property type="protein sequence ID" value="NFF02677.1"/>
    <property type="molecule type" value="Genomic_DNA"/>
</dbReference>
<evidence type="ECO:0000313" key="6">
    <source>
        <dbReference type="EMBL" id="NFI21122.1"/>
    </source>
</evidence>
<dbReference type="Proteomes" id="UP000473887">
    <property type="component" value="Unassembled WGS sequence"/>
</dbReference>
<dbReference type="Proteomes" id="UP000478995">
    <property type="component" value="Unassembled WGS sequence"/>
</dbReference>
<dbReference type="EMBL" id="SWRJ01000002">
    <property type="protein sequence ID" value="NFI21122.1"/>
    <property type="molecule type" value="Genomic_DNA"/>
</dbReference>
<reference evidence="3 9" key="2">
    <citation type="submission" date="2019-02" db="EMBL/GenBank/DDBJ databases">
        <title>Genome sequencing of Clostridium botulinum clinical isolates.</title>
        <authorList>
            <person name="Brunt J."/>
            <person name="Van Vliet A.H.M."/>
            <person name="Stringer S.C."/>
            <person name="Grant K.A."/>
            <person name="Carter A.C."/>
            <person name="Peck M.W."/>
        </authorList>
    </citation>
    <scope>NUCLEOTIDE SEQUENCE [LARGE SCALE GENOMIC DNA]</scope>
    <source>
        <strain evidence="3 9">H142660711</strain>
    </source>
</reference>
<evidence type="ECO:0000313" key="7">
    <source>
        <dbReference type="EMBL" id="QRI52959.1"/>
    </source>
</evidence>
<dbReference type="Proteomes" id="UP000663464">
    <property type="component" value="Chromosome"/>
</dbReference>
<evidence type="ECO:0000313" key="8">
    <source>
        <dbReference type="Proteomes" id="UP000472521"/>
    </source>
</evidence>
<evidence type="ECO:0000313" key="9">
    <source>
        <dbReference type="Proteomes" id="UP000473887"/>
    </source>
</evidence>
<dbReference type="OrthoDB" id="9788221at2"/>
<evidence type="ECO:0000313" key="4">
    <source>
        <dbReference type="EMBL" id="NFF02677.1"/>
    </source>
</evidence>
<dbReference type="AlphaFoldDB" id="A0A0A8JXZ2"/>
<dbReference type="GO" id="GO:0005737">
    <property type="term" value="C:cytoplasm"/>
    <property type="evidence" value="ECO:0007669"/>
    <property type="project" value="TreeGrafter"/>
</dbReference>
<evidence type="ECO:0000256" key="1">
    <source>
        <dbReference type="ARBA" id="ARBA00008270"/>
    </source>
</evidence>